<feature type="compositionally biased region" description="Polar residues" evidence="6">
    <location>
        <begin position="210"/>
        <end position="222"/>
    </location>
</feature>
<dbReference type="InterPro" id="IPR005202">
    <property type="entry name" value="TF_GRAS"/>
</dbReference>
<dbReference type="Pfam" id="PF03514">
    <property type="entry name" value="GRAS"/>
    <property type="match status" value="1"/>
</dbReference>
<dbReference type="AlphaFoldDB" id="A0A803Q0S4"/>
<dbReference type="PROSITE" id="PS50985">
    <property type="entry name" value="GRAS"/>
    <property type="match status" value="1"/>
</dbReference>
<dbReference type="EMBL" id="UZAU01000584">
    <property type="status" value="NOT_ANNOTATED_CDS"/>
    <property type="molecule type" value="Genomic_DNA"/>
</dbReference>
<feature type="region of interest" description="Disordered" evidence="6">
    <location>
        <begin position="210"/>
        <end position="229"/>
    </location>
</feature>
<feature type="compositionally biased region" description="Basic and acidic residues" evidence="6">
    <location>
        <begin position="160"/>
        <end position="176"/>
    </location>
</feature>
<dbReference type="Gramene" id="evm.model.06.977">
    <property type="protein sequence ID" value="cds.evm.model.06.977"/>
    <property type="gene ID" value="evm.TU.06.977"/>
</dbReference>
<sequence length="718" mass="81379">MDTLFEELLVSSMNDFNFNQGTNQNIVEASSHETNHPQLSDSNLVSVGDSPGSSSADSFNATLKYLSEILMEEEDLERKFLILEDPLALQAAEKPFYDLLGQNYPLSSNKGENSSSDHVQSVDHFRRRTGEASSFCHMGKTQILDLESLECNLLDEQKGKRSLEREYGESQEESRKSKQSAIYSDDSEATEIMFDRVLLYEGDTTQSTVSTVRQKSSQNHQAKGSVADYDQRTATEQLRRIRQHSSPCGDATQRLAHYFANGFEARLTGKKTASYSALVSSEMSFADILKAYQVYITACPFMRMSYSFANQTIKKLAKNVRSVHIIDFGILYGFQWPELIQRLSKTPGGPPKLRITGIEIPQPGFRPSEKVEETKRRLENFCERFNVPSEYNVIAQKWETIRYEDLNIDPDRDELVVVNCLYRLKHIPDETVVMNNPRDTVLKLIRRINPDLFIHGVVNGAYSAPFFMTRFKETLFHYSPLFDMFDTTVPRQEEYRLKFEKAVYGRDIENVMACEGLERVERPESYRQWQVRNTRVGFKQIPLDQEIFEAVKNTVDSSYDNNFVVEQHGNLRSLVAALAVFDEDEPNLAFALATTEGSIEKESTFLTQDGTTTSDGGASTPRSEVMSRNTIVCSLERGITFFRALVMVARPTKAIGADAGGSEIGTKARGDCGGQTLDAARALDDDPLRVFTIFSLYKTETQNTHTRFLERKNSEEEV</sequence>
<proteinExistence type="inferred from homology"/>
<comment type="similarity">
    <text evidence="5">Belongs to the GRAS family.</text>
</comment>
<keyword evidence="2" id="KW-0805">Transcription regulation</keyword>
<feature type="region of interest" description="Disordered" evidence="6">
    <location>
        <begin position="32"/>
        <end position="55"/>
    </location>
</feature>
<evidence type="ECO:0000256" key="2">
    <source>
        <dbReference type="ARBA" id="ARBA00023015"/>
    </source>
</evidence>
<reference evidence="7" key="1">
    <citation type="submission" date="2018-11" db="EMBL/GenBank/DDBJ databases">
        <authorList>
            <person name="Grassa J C."/>
        </authorList>
    </citation>
    <scope>NUCLEOTIDE SEQUENCE [LARGE SCALE GENOMIC DNA]</scope>
</reference>
<comment type="caution">
    <text evidence="5">Lacks conserved residue(s) required for the propagation of feature annotation.</text>
</comment>
<evidence type="ECO:0000256" key="1">
    <source>
        <dbReference type="ARBA" id="ARBA00004123"/>
    </source>
</evidence>
<protein>
    <submittedName>
        <fullName evidence="7">Uncharacterized protein</fullName>
    </submittedName>
</protein>
<feature type="region of interest" description="VHIID" evidence="5">
    <location>
        <begin position="292"/>
        <end position="357"/>
    </location>
</feature>
<keyword evidence="4" id="KW-0539">Nucleus</keyword>
<organism evidence="7 8">
    <name type="scientific">Cannabis sativa</name>
    <name type="common">Hemp</name>
    <name type="synonym">Marijuana</name>
    <dbReference type="NCBI Taxonomy" id="3483"/>
    <lineage>
        <taxon>Eukaryota</taxon>
        <taxon>Viridiplantae</taxon>
        <taxon>Streptophyta</taxon>
        <taxon>Embryophyta</taxon>
        <taxon>Tracheophyta</taxon>
        <taxon>Spermatophyta</taxon>
        <taxon>Magnoliopsida</taxon>
        <taxon>eudicotyledons</taxon>
        <taxon>Gunneridae</taxon>
        <taxon>Pentapetalae</taxon>
        <taxon>rosids</taxon>
        <taxon>fabids</taxon>
        <taxon>Rosales</taxon>
        <taxon>Cannabaceae</taxon>
        <taxon>Cannabis</taxon>
    </lineage>
</organism>
<evidence type="ECO:0000313" key="7">
    <source>
        <dbReference type="EnsemblPlants" id="cds.evm.model.06.977"/>
    </source>
</evidence>
<keyword evidence="8" id="KW-1185">Reference proteome</keyword>
<evidence type="ECO:0000256" key="4">
    <source>
        <dbReference type="ARBA" id="ARBA00023242"/>
    </source>
</evidence>
<reference evidence="7" key="2">
    <citation type="submission" date="2021-03" db="UniProtKB">
        <authorList>
            <consortium name="EnsemblPlants"/>
        </authorList>
    </citation>
    <scope>IDENTIFICATION</scope>
</reference>
<evidence type="ECO:0000256" key="6">
    <source>
        <dbReference type="SAM" id="MobiDB-lite"/>
    </source>
</evidence>
<feature type="compositionally biased region" description="Polar residues" evidence="6">
    <location>
        <begin position="36"/>
        <end position="55"/>
    </location>
</feature>
<keyword evidence="3" id="KW-0804">Transcription</keyword>
<feature type="region of interest" description="SAW" evidence="5">
    <location>
        <begin position="513"/>
        <end position="594"/>
    </location>
</feature>
<accession>A0A803Q0S4</accession>
<dbReference type="OMA" id="FRDENTC"/>
<feature type="region of interest" description="Leucine repeat II (LRII)" evidence="5">
    <location>
        <begin position="373"/>
        <end position="405"/>
    </location>
</feature>
<evidence type="ECO:0000313" key="8">
    <source>
        <dbReference type="Proteomes" id="UP000596661"/>
    </source>
</evidence>
<dbReference type="GO" id="GO:0005634">
    <property type="term" value="C:nucleus"/>
    <property type="evidence" value="ECO:0007669"/>
    <property type="project" value="UniProtKB-SubCell"/>
</dbReference>
<evidence type="ECO:0000256" key="5">
    <source>
        <dbReference type="PROSITE-ProRule" id="PRU01191"/>
    </source>
</evidence>
<dbReference type="EnsemblPlants" id="evm.model.06.977">
    <property type="protein sequence ID" value="cds.evm.model.06.977"/>
    <property type="gene ID" value="evm.TU.06.977"/>
</dbReference>
<evidence type="ECO:0000256" key="3">
    <source>
        <dbReference type="ARBA" id="ARBA00023163"/>
    </source>
</evidence>
<dbReference type="PANTHER" id="PTHR31636">
    <property type="entry name" value="OSJNBA0084A10.13 PROTEIN-RELATED"/>
    <property type="match status" value="1"/>
</dbReference>
<dbReference type="Proteomes" id="UP000596661">
    <property type="component" value="Chromosome 6"/>
</dbReference>
<comment type="subcellular location">
    <subcellularLocation>
        <location evidence="1">Nucleus</location>
    </subcellularLocation>
</comment>
<feature type="region of interest" description="Disordered" evidence="6">
    <location>
        <begin position="160"/>
        <end position="183"/>
    </location>
</feature>
<name>A0A803Q0S4_CANSA</name>
<feature type="short sequence motif" description="VHIID" evidence="5">
    <location>
        <begin position="323"/>
        <end position="327"/>
    </location>
</feature>